<reference evidence="3" key="1">
    <citation type="journal article" date="2005" name="Nature">
        <title>The map-based sequence of the rice genome.</title>
        <authorList>
            <consortium name="International rice genome sequencing project (IRGSP)"/>
            <person name="Matsumoto T."/>
            <person name="Wu J."/>
            <person name="Kanamori H."/>
            <person name="Katayose Y."/>
            <person name="Fujisawa M."/>
            <person name="Namiki N."/>
            <person name="Mizuno H."/>
            <person name="Yamamoto K."/>
            <person name="Antonio B.A."/>
            <person name="Baba T."/>
            <person name="Sakata K."/>
            <person name="Nagamura Y."/>
            <person name="Aoki H."/>
            <person name="Arikawa K."/>
            <person name="Arita K."/>
            <person name="Bito T."/>
            <person name="Chiden Y."/>
            <person name="Fujitsuka N."/>
            <person name="Fukunaka R."/>
            <person name="Hamada M."/>
            <person name="Harada C."/>
            <person name="Hayashi A."/>
            <person name="Hijishita S."/>
            <person name="Honda M."/>
            <person name="Hosokawa S."/>
            <person name="Ichikawa Y."/>
            <person name="Idonuma A."/>
            <person name="Iijima M."/>
            <person name="Ikeda M."/>
            <person name="Ikeno M."/>
            <person name="Ito K."/>
            <person name="Ito S."/>
            <person name="Ito T."/>
            <person name="Ito Y."/>
            <person name="Ito Y."/>
            <person name="Iwabuchi A."/>
            <person name="Kamiya K."/>
            <person name="Karasawa W."/>
            <person name="Kurita K."/>
            <person name="Katagiri S."/>
            <person name="Kikuta A."/>
            <person name="Kobayashi H."/>
            <person name="Kobayashi N."/>
            <person name="Machita K."/>
            <person name="Maehara T."/>
            <person name="Masukawa M."/>
            <person name="Mizubayashi T."/>
            <person name="Mukai Y."/>
            <person name="Nagasaki H."/>
            <person name="Nagata Y."/>
            <person name="Naito S."/>
            <person name="Nakashima M."/>
            <person name="Nakama Y."/>
            <person name="Nakamichi Y."/>
            <person name="Nakamura M."/>
            <person name="Meguro A."/>
            <person name="Negishi M."/>
            <person name="Ohta I."/>
            <person name="Ohta T."/>
            <person name="Okamoto M."/>
            <person name="Ono N."/>
            <person name="Saji S."/>
            <person name="Sakaguchi M."/>
            <person name="Sakai K."/>
            <person name="Shibata M."/>
            <person name="Shimokawa T."/>
            <person name="Song J."/>
            <person name="Takazaki Y."/>
            <person name="Terasawa K."/>
            <person name="Tsugane M."/>
            <person name="Tsuji K."/>
            <person name="Ueda S."/>
            <person name="Waki K."/>
            <person name="Yamagata H."/>
            <person name="Yamamoto M."/>
            <person name="Yamamoto S."/>
            <person name="Yamane H."/>
            <person name="Yoshiki S."/>
            <person name="Yoshihara R."/>
            <person name="Yukawa K."/>
            <person name="Zhong H."/>
            <person name="Yano M."/>
            <person name="Yuan Q."/>
            <person name="Ouyang S."/>
            <person name="Liu J."/>
            <person name="Jones K.M."/>
            <person name="Gansberger K."/>
            <person name="Moffat K."/>
            <person name="Hill J."/>
            <person name="Bera J."/>
            <person name="Fadrosh D."/>
            <person name="Jin S."/>
            <person name="Johri S."/>
            <person name="Kim M."/>
            <person name="Overton L."/>
            <person name="Reardon M."/>
            <person name="Tsitrin T."/>
            <person name="Vuong H."/>
            <person name="Weaver B."/>
            <person name="Ciecko A."/>
            <person name="Tallon L."/>
            <person name="Jackson J."/>
            <person name="Pai G."/>
            <person name="Aken S.V."/>
            <person name="Utterback T."/>
            <person name="Reidmuller S."/>
            <person name="Feldblyum T."/>
            <person name="Hsiao J."/>
            <person name="Zismann V."/>
            <person name="Iobst S."/>
            <person name="de Vazeille A.R."/>
            <person name="Buell C.R."/>
            <person name="Ying K."/>
            <person name="Li Y."/>
            <person name="Lu T."/>
            <person name="Huang Y."/>
            <person name="Zhao Q."/>
            <person name="Feng Q."/>
            <person name="Zhang L."/>
            <person name="Zhu J."/>
            <person name="Weng Q."/>
            <person name="Mu J."/>
            <person name="Lu Y."/>
            <person name="Fan D."/>
            <person name="Liu Y."/>
            <person name="Guan J."/>
            <person name="Zhang Y."/>
            <person name="Yu S."/>
            <person name="Liu X."/>
            <person name="Zhang Y."/>
            <person name="Hong G."/>
            <person name="Han B."/>
            <person name="Choisne N."/>
            <person name="Demange N."/>
            <person name="Orjeda G."/>
            <person name="Samain S."/>
            <person name="Cattolico L."/>
            <person name="Pelletier E."/>
            <person name="Couloux A."/>
            <person name="Segurens B."/>
            <person name="Wincker P."/>
            <person name="D'Hont A."/>
            <person name="Scarpelli C."/>
            <person name="Weissenbach J."/>
            <person name="Salanoubat M."/>
            <person name="Quetier F."/>
            <person name="Yu Y."/>
            <person name="Kim H.R."/>
            <person name="Rambo T."/>
            <person name="Currie J."/>
            <person name="Collura K."/>
            <person name="Luo M."/>
            <person name="Yang T."/>
            <person name="Ammiraju J.S.S."/>
            <person name="Engler F."/>
            <person name="Soderlund C."/>
            <person name="Wing R.A."/>
            <person name="Palmer L.E."/>
            <person name="de la Bastide M."/>
            <person name="Spiegel L."/>
            <person name="Nascimento L."/>
            <person name="Zutavern T."/>
            <person name="O'Shaughnessy A."/>
            <person name="Dike S."/>
            <person name="Dedhia N."/>
            <person name="Preston R."/>
            <person name="Balija V."/>
            <person name="McCombie W.R."/>
            <person name="Chow T."/>
            <person name="Chen H."/>
            <person name="Chung M."/>
            <person name="Chen C."/>
            <person name="Shaw J."/>
            <person name="Wu H."/>
            <person name="Hsiao K."/>
            <person name="Chao Y."/>
            <person name="Chu M."/>
            <person name="Cheng C."/>
            <person name="Hour A."/>
            <person name="Lee P."/>
            <person name="Lin S."/>
            <person name="Lin Y."/>
            <person name="Liou J."/>
            <person name="Liu S."/>
            <person name="Hsing Y."/>
            <person name="Raghuvanshi S."/>
            <person name="Mohanty A."/>
            <person name="Bharti A.K."/>
            <person name="Gaur A."/>
            <person name="Gupta V."/>
            <person name="Kumar D."/>
            <person name="Ravi V."/>
            <person name="Vij S."/>
            <person name="Kapur A."/>
            <person name="Khurana P."/>
            <person name="Khurana P."/>
            <person name="Khurana J.P."/>
            <person name="Tyagi A.K."/>
            <person name="Gaikwad K."/>
            <person name="Singh A."/>
            <person name="Dalal V."/>
            <person name="Srivastava S."/>
            <person name="Dixit A."/>
            <person name="Pal A.K."/>
            <person name="Ghazi I.A."/>
            <person name="Yadav M."/>
            <person name="Pandit A."/>
            <person name="Bhargava A."/>
            <person name="Sureshbabu K."/>
            <person name="Batra K."/>
            <person name="Sharma T.R."/>
            <person name="Mohapatra T."/>
            <person name="Singh N.K."/>
            <person name="Messing J."/>
            <person name="Nelson A.B."/>
            <person name="Fuks G."/>
            <person name="Kavchok S."/>
            <person name="Keizer G."/>
            <person name="Linton E."/>
            <person name="Llaca V."/>
            <person name="Song R."/>
            <person name="Tanyolac B."/>
            <person name="Young S."/>
            <person name="Ho-Il K."/>
            <person name="Hahn J.H."/>
            <person name="Sangsakoo G."/>
            <person name="Vanavichit A."/>
            <person name="de Mattos Luiz.A.T."/>
            <person name="Zimmer P.D."/>
            <person name="Malone G."/>
            <person name="Dellagostin O."/>
            <person name="de Oliveira A.C."/>
            <person name="Bevan M."/>
            <person name="Bancroft I."/>
            <person name="Minx P."/>
            <person name="Cordum H."/>
            <person name="Wilson R."/>
            <person name="Cheng Z."/>
            <person name="Jin W."/>
            <person name="Jiang J."/>
            <person name="Leong S.A."/>
            <person name="Iwama H."/>
            <person name="Gojobori T."/>
            <person name="Itoh T."/>
            <person name="Niimura Y."/>
            <person name="Fujii Y."/>
            <person name="Habara T."/>
            <person name="Sakai H."/>
            <person name="Sato Y."/>
            <person name="Wilson G."/>
            <person name="Kumar K."/>
            <person name="McCouch S."/>
            <person name="Juretic N."/>
            <person name="Hoen D."/>
            <person name="Wright S."/>
            <person name="Bruskiewich R."/>
            <person name="Bureau T."/>
            <person name="Miyao A."/>
            <person name="Hirochika H."/>
            <person name="Nishikawa T."/>
            <person name="Kadowaki K."/>
            <person name="Sugiura M."/>
            <person name="Burr B."/>
            <person name="Sasaki T."/>
        </authorList>
    </citation>
    <scope>NUCLEOTIDE SEQUENCE [LARGE SCALE GENOMIC DNA]</scope>
    <source>
        <strain evidence="3">cv. Nipponbare</strain>
    </source>
</reference>
<evidence type="ECO:0000313" key="3">
    <source>
        <dbReference type="Proteomes" id="UP000059680"/>
    </source>
</evidence>
<reference evidence="2 3" key="2">
    <citation type="journal article" date="2013" name="Plant Cell Physiol.">
        <title>Rice Annotation Project Database (RAP-DB): an integrative and interactive database for rice genomics.</title>
        <authorList>
            <person name="Sakai H."/>
            <person name="Lee S.S."/>
            <person name="Tanaka T."/>
            <person name="Numa H."/>
            <person name="Kim J."/>
            <person name="Kawahara Y."/>
            <person name="Wakimoto H."/>
            <person name="Yang C.C."/>
            <person name="Iwamoto M."/>
            <person name="Abe T."/>
            <person name="Yamada Y."/>
            <person name="Muto A."/>
            <person name="Inokuchi H."/>
            <person name="Ikemura T."/>
            <person name="Matsumoto T."/>
            <person name="Sasaki T."/>
            <person name="Itoh T."/>
        </authorList>
    </citation>
    <scope>NUCLEOTIDE SEQUENCE [LARGE SCALE GENOMIC DNA]</scope>
    <source>
        <strain evidence="3">cv. Nipponbare</strain>
    </source>
</reference>
<protein>
    <submittedName>
        <fullName evidence="2">Os03g0646032 protein</fullName>
    </submittedName>
</protein>
<proteinExistence type="predicted"/>
<evidence type="ECO:0000256" key="1">
    <source>
        <dbReference type="SAM" id="MobiDB-lite"/>
    </source>
</evidence>
<feature type="non-terminal residue" evidence="2">
    <location>
        <position position="109"/>
    </location>
</feature>
<dbReference type="EMBL" id="AP014959">
    <property type="protein sequence ID" value="BAS85473.1"/>
    <property type="molecule type" value="Genomic_DNA"/>
</dbReference>
<dbReference type="Gramene" id="Os03t0646032-01">
    <property type="protein sequence ID" value="Os03t0646032-01"/>
    <property type="gene ID" value="Os03g0646032"/>
</dbReference>
<keyword evidence="3" id="KW-1185">Reference proteome</keyword>
<dbReference type="InParanoid" id="A0A0N7KHQ5"/>
<dbReference type="PaxDb" id="39947-A0A0N7KHQ5"/>
<sequence>MSVRRTPVGAGFGDNEGGYRCATTSLLLPIWHAQHNAREEGGCGQQRQKRKGRERGGDANAMRCHKVPGGRGPWTAKALAGFVCRPLLMVADRWVSPSGPSPLVPSEEQ</sequence>
<evidence type="ECO:0000313" key="2">
    <source>
        <dbReference type="EMBL" id="BAS85473.1"/>
    </source>
</evidence>
<accession>A0A0N7KHQ5</accession>
<feature type="region of interest" description="Disordered" evidence="1">
    <location>
        <begin position="37"/>
        <end position="70"/>
    </location>
</feature>
<dbReference type="Proteomes" id="UP000059680">
    <property type="component" value="Chromosome 3"/>
</dbReference>
<dbReference type="AlphaFoldDB" id="A0A0N7KHQ5"/>
<name>A0A0N7KHQ5_ORYSJ</name>
<gene>
    <name evidence="2" type="ordered locus">Os03g0646032</name>
    <name evidence="2" type="ORF">OSNPB_030646032</name>
</gene>
<reference evidence="2 3" key="3">
    <citation type="journal article" date="2013" name="Rice">
        <title>Improvement of the Oryza sativa Nipponbare reference genome using next generation sequence and optical map data.</title>
        <authorList>
            <person name="Kawahara Y."/>
            <person name="de la Bastide M."/>
            <person name="Hamilton J.P."/>
            <person name="Kanamori H."/>
            <person name="McCombie W.R."/>
            <person name="Ouyang S."/>
            <person name="Schwartz D.C."/>
            <person name="Tanaka T."/>
            <person name="Wu J."/>
            <person name="Zhou S."/>
            <person name="Childs K.L."/>
            <person name="Davidson R.M."/>
            <person name="Lin H."/>
            <person name="Quesada-Ocampo L."/>
            <person name="Vaillancourt B."/>
            <person name="Sakai H."/>
            <person name="Lee S.S."/>
            <person name="Kim J."/>
            <person name="Numa H."/>
            <person name="Itoh T."/>
            <person name="Buell C.R."/>
            <person name="Matsumoto T."/>
        </authorList>
    </citation>
    <scope>NUCLEOTIDE SEQUENCE [LARGE SCALE GENOMIC DNA]</scope>
    <source>
        <strain evidence="3">cv. Nipponbare</strain>
    </source>
</reference>
<organism evidence="2 3">
    <name type="scientific">Oryza sativa subsp. japonica</name>
    <name type="common">Rice</name>
    <dbReference type="NCBI Taxonomy" id="39947"/>
    <lineage>
        <taxon>Eukaryota</taxon>
        <taxon>Viridiplantae</taxon>
        <taxon>Streptophyta</taxon>
        <taxon>Embryophyta</taxon>
        <taxon>Tracheophyta</taxon>
        <taxon>Spermatophyta</taxon>
        <taxon>Magnoliopsida</taxon>
        <taxon>Liliopsida</taxon>
        <taxon>Poales</taxon>
        <taxon>Poaceae</taxon>
        <taxon>BOP clade</taxon>
        <taxon>Oryzoideae</taxon>
        <taxon>Oryzeae</taxon>
        <taxon>Oryzinae</taxon>
        <taxon>Oryza</taxon>
        <taxon>Oryza sativa</taxon>
    </lineage>
</organism>